<proteinExistence type="predicted"/>
<organism evidence="1 2">
    <name type="scientific">Brassica napus</name>
    <name type="common">Rape</name>
    <dbReference type="NCBI Taxonomy" id="3708"/>
    <lineage>
        <taxon>Eukaryota</taxon>
        <taxon>Viridiplantae</taxon>
        <taxon>Streptophyta</taxon>
        <taxon>Embryophyta</taxon>
        <taxon>Tracheophyta</taxon>
        <taxon>Spermatophyta</taxon>
        <taxon>Magnoliopsida</taxon>
        <taxon>eudicotyledons</taxon>
        <taxon>Gunneridae</taxon>
        <taxon>Pentapetalae</taxon>
        <taxon>rosids</taxon>
        <taxon>malvids</taxon>
        <taxon>Brassicales</taxon>
        <taxon>Brassicaceae</taxon>
        <taxon>Brassiceae</taxon>
        <taxon>Brassica</taxon>
    </lineage>
</organism>
<gene>
    <name evidence="1" type="ORF">HID58_019736</name>
</gene>
<feature type="non-terminal residue" evidence="1">
    <location>
        <position position="1"/>
    </location>
</feature>
<sequence>TFLIPRFG</sequence>
<dbReference type="Proteomes" id="UP000824890">
    <property type="component" value="Unassembled WGS sequence"/>
</dbReference>
<name>A0ABQ8DDL5_BRANA</name>
<dbReference type="EMBL" id="JAGKQM010000005">
    <property type="protein sequence ID" value="KAH0927480.1"/>
    <property type="molecule type" value="Genomic_DNA"/>
</dbReference>
<evidence type="ECO:0000313" key="1">
    <source>
        <dbReference type="EMBL" id="KAH0927480.1"/>
    </source>
</evidence>
<reference evidence="1 2" key="1">
    <citation type="submission" date="2021-05" db="EMBL/GenBank/DDBJ databases">
        <title>Genome Assembly of Synthetic Allotetraploid Brassica napus Reveals Homoeologous Exchanges between Subgenomes.</title>
        <authorList>
            <person name="Davis J.T."/>
        </authorList>
    </citation>
    <scope>NUCLEOTIDE SEQUENCE [LARGE SCALE GENOMIC DNA]</scope>
    <source>
        <strain evidence="2">cv. Da-Ae</strain>
        <tissue evidence="1">Seedling</tissue>
    </source>
</reference>
<comment type="caution">
    <text evidence="1">The sequence shown here is derived from an EMBL/GenBank/DDBJ whole genome shotgun (WGS) entry which is preliminary data.</text>
</comment>
<keyword evidence="2" id="KW-1185">Reference proteome</keyword>
<protein>
    <submittedName>
        <fullName evidence="1">Uncharacterized protein</fullName>
    </submittedName>
</protein>
<evidence type="ECO:0000313" key="2">
    <source>
        <dbReference type="Proteomes" id="UP000824890"/>
    </source>
</evidence>
<accession>A0ABQ8DDL5</accession>